<keyword evidence="2" id="KW-1185">Reference proteome</keyword>
<dbReference type="EMBL" id="BDUD01000001">
    <property type="protein sequence ID" value="GBG21796.1"/>
    <property type="molecule type" value="Genomic_DNA"/>
</dbReference>
<dbReference type="PANTHER" id="PTHR39337:SF1">
    <property type="entry name" value="BLR5642 PROTEIN"/>
    <property type="match status" value="1"/>
</dbReference>
<sequence length="140" mass="16109">MKIKDIAKTRCILTFGYGNRKDYDAFLEYLQKFDVECVVDVRMVPRAWSRKWYGDKIKIFCELNNIKYISKTALGNTSGKENWIPVNQEEADKALHEIAQVAQTGNVLLLCAEMNPNRCHRKEVADCLGNLVSMPVKHLE</sequence>
<dbReference type="PANTHER" id="PTHR39337">
    <property type="entry name" value="BLR5642 PROTEIN"/>
    <property type="match status" value="1"/>
</dbReference>
<dbReference type="Pfam" id="PF04343">
    <property type="entry name" value="DUF488"/>
    <property type="match status" value="1"/>
</dbReference>
<evidence type="ECO:0008006" key="3">
    <source>
        <dbReference type="Google" id="ProtNLM"/>
    </source>
</evidence>
<comment type="caution">
    <text evidence="1">The sequence shown here is derived from an EMBL/GenBank/DDBJ whole genome shotgun (WGS) entry which is preliminary data.</text>
</comment>
<reference evidence="1 2" key="1">
    <citation type="submission" date="2017-06" db="EMBL/GenBank/DDBJ databases">
        <title>Genome sequencing of cyanobaciteial culture collection at National Institute for Environmental Studies (NIES).</title>
        <authorList>
            <person name="Hirose Y."/>
            <person name="Shimura Y."/>
            <person name="Fujisawa T."/>
            <person name="Nakamura Y."/>
            <person name="Kawachi M."/>
        </authorList>
    </citation>
    <scope>NUCLEOTIDE SEQUENCE [LARGE SCALE GENOMIC DNA]</scope>
    <source>
        <strain evidence="1 2">NIES-4072</strain>
    </source>
</reference>
<dbReference type="OrthoDB" id="484875at2"/>
<gene>
    <name evidence="1" type="ORF">NIES4072_54850</name>
</gene>
<protein>
    <recommendedName>
        <fullName evidence="3">DUF488 domain-containing protein</fullName>
    </recommendedName>
</protein>
<evidence type="ECO:0000313" key="1">
    <source>
        <dbReference type="EMBL" id="GBG21796.1"/>
    </source>
</evidence>
<accession>A0A2R5FSQ2</accession>
<dbReference type="AlphaFoldDB" id="A0A2R5FSQ2"/>
<dbReference type="InterPro" id="IPR007438">
    <property type="entry name" value="DUF488"/>
</dbReference>
<evidence type="ECO:0000313" key="2">
    <source>
        <dbReference type="Proteomes" id="UP000245124"/>
    </source>
</evidence>
<proteinExistence type="predicted"/>
<dbReference type="RefSeq" id="WP_109011637.1">
    <property type="nucleotide sequence ID" value="NZ_BDUD01000001.1"/>
</dbReference>
<dbReference type="Proteomes" id="UP000245124">
    <property type="component" value="Unassembled WGS sequence"/>
</dbReference>
<organism evidence="1 2">
    <name type="scientific">Nostoc commune NIES-4072</name>
    <dbReference type="NCBI Taxonomy" id="2005467"/>
    <lineage>
        <taxon>Bacteria</taxon>
        <taxon>Bacillati</taxon>
        <taxon>Cyanobacteriota</taxon>
        <taxon>Cyanophyceae</taxon>
        <taxon>Nostocales</taxon>
        <taxon>Nostocaceae</taxon>
        <taxon>Nostoc</taxon>
    </lineage>
</organism>
<name>A0A2R5FSQ2_NOSCO</name>